<proteinExistence type="predicted"/>
<organism evidence="1 2">
    <name type="scientific">Hohenbuehelia grisea</name>
    <dbReference type="NCBI Taxonomy" id="104357"/>
    <lineage>
        <taxon>Eukaryota</taxon>
        <taxon>Fungi</taxon>
        <taxon>Dikarya</taxon>
        <taxon>Basidiomycota</taxon>
        <taxon>Agaricomycotina</taxon>
        <taxon>Agaricomycetes</taxon>
        <taxon>Agaricomycetidae</taxon>
        <taxon>Agaricales</taxon>
        <taxon>Pleurotineae</taxon>
        <taxon>Pleurotaceae</taxon>
        <taxon>Hohenbuehelia</taxon>
    </lineage>
</organism>
<comment type="caution">
    <text evidence="1">The sequence shown here is derived from an EMBL/GenBank/DDBJ whole genome shotgun (WGS) entry which is preliminary data.</text>
</comment>
<evidence type="ECO:0000313" key="2">
    <source>
        <dbReference type="Proteomes" id="UP001556367"/>
    </source>
</evidence>
<name>A0ABR3JSG3_9AGAR</name>
<dbReference type="Proteomes" id="UP001556367">
    <property type="component" value="Unassembled WGS sequence"/>
</dbReference>
<evidence type="ECO:0000313" key="1">
    <source>
        <dbReference type="EMBL" id="KAL0958046.1"/>
    </source>
</evidence>
<keyword evidence="2" id="KW-1185">Reference proteome</keyword>
<protein>
    <submittedName>
        <fullName evidence="1">Uncharacterized protein</fullName>
    </submittedName>
</protein>
<dbReference type="EMBL" id="JASNQZ010000004">
    <property type="protein sequence ID" value="KAL0958046.1"/>
    <property type="molecule type" value="Genomic_DNA"/>
</dbReference>
<gene>
    <name evidence="1" type="ORF">HGRIS_000223</name>
</gene>
<reference evidence="2" key="1">
    <citation type="submission" date="2024-06" db="EMBL/GenBank/DDBJ databases">
        <title>Multi-omics analyses provide insights into the biosynthesis of the anticancer antibiotic pleurotin in Hohenbuehelia grisea.</title>
        <authorList>
            <person name="Weaver J.A."/>
            <person name="Alberti F."/>
        </authorList>
    </citation>
    <scope>NUCLEOTIDE SEQUENCE [LARGE SCALE GENOMIC DNA]</scope>
    <source>
        <strain evidence="2">T-177</strain>
    </source>
</reference>
<sequence length="112" mass="12515">MDITPDLETFQFIGHWPENGVLQALHYTPGGESNRWSNLRKILLDDDPENVTSEILDLVENRAAVPISQHSIMFTPLKELVGPPSDWEPSLPPGFAARIQRLQLGSLQVTSL</sequence>
<accession>A0ABR3JSG3</accession>